<dbReference type="GO" id="GO:0016616">
    <property type="term" value="F:oxidoreductase activity, acting on the CH-OH group of donors, NAD or NADP as acceptor"/>
    <property type="evidence" value="ECO:0007669"/>
    <property type="project" value="UniProtKB-ARBA"/>
</dbReference>
<evidence type="ECO:0000256" key="3">
    <source>
        <dbReference type="ARBA" id="ARBA00023002"/>
    </source>
</evidence>
<dbReference type="PANTHER" id="PTHR43827">
    <property type="entry name" value="2,5-DIKETO-D-GLUCONIC ACID REDUCTASE"/>
    <property type="match status" value="1"/>
</dbReference>
<dbReference type="InterPro" id="IPR023210">
    <property type="entry name" value="NADP_OxRdtase_dom"/>
</dbReference>
<dbReference type="InterPro" id="IPR036812">
    <property type="entry name" value="NAD(P)_OxRdtase_dom_sf"/>
</dbReference>
<dbReference type="PRINTS" id="PR00069">
    <property type="entry name" value="ALDKETRDTASE"/>
</dbReference>
<keyword evidence="2" id="KW-0521">NADP</keyword>
<dbReference type="PANTHER" id="PTHR43827:SF3">
    <property type="entry name" value="NADP-DEPENDENT OXIDOREDUCTASE DOMAIN-CONTAINING PROTEIN"/>
    <property type="match status" value="1"/>
</dbReference>
<keyword evidence="3" id="KW-0560">Oxidoreductase</keyword>
<organism evidence="5 6">
    <name type="scientific">Haloferax massiliensis</name>
    <dbReference type="NCBI Taxonomy" id="1476858"/>
    <lineage>
        <taxon>Archaea</taxon>
        <taxon>Methanobacteriati</taxon>
        <taxon>Methanobacteriota</taxon>
        <taxon>Stenosarchaea group</taxon>
        <taxon>Halobacteria</taxon>
        <taxon>Halobacteriales</taxon>
        <taxon>Haloferacaceae</taxon>
        <taxon>Haloferax</taxon>
    </lineage>
</organism>
<gene>
    <name evidence="5" type="primary">dkgB_3</name>
    <name evidence="5" type="ORF">BN996_03192</name>
</gene>
<feature type="domain" description="NADP-dependent oxidoreductase" evidence="4">
    <location>
        <begin position="1"/>
        <end position="244"/>
    </location>
</feature>
<dbReference type="Pfam" id="PF00248">
    <property type="entry name" value="Aldo_ket_red"/>
    <property type="match status" value="1"/>
</dbReference>
<proteinExistence type="inferred from homology"/>
<evidence type="ECO:0000256" key="2">
    <source>
        <dbReference type="ARBA" id="ARBA00022857"/>
    </source>
</evidence>
<reference evidence="6" key="1">
    <citation type="submission" date="2015-03" db="EMBL/GenBank/DDBJ databases">
        <authorList>
            <person name="Urmite Genomes"/>
        </authorList>
    </citation>
    <scope>NUCLEOTIDE SEQUENCE [LARGE SCALE GENOMIC DNA]</scope>
    <source>
        <strain evidence="6">Arc-Hr</strain>
    </source>
</reference>
<dbReference type="SUPFAM" id="SSF51430">
    <property type="entry name" value="NAD(P)-linked oxidoreductase"/>
    <property type="match status" value="1"/>
</dbReference>
<protein>
    <submittedName>
        <fullName evidence="5">2,5-diketo-D-gluconic acid reductase B</fullName>
    </submittedName>
</protein>
<evidence type="ECO:0000256" key="1">
    <source>
        <dbReference type="ARBA" id="ARBA00007905"/>
    </source>
</evidence>
<dbReference type="RefSeq" id="WP_089780653.1">
    <property type="nucleotide sequence ID" value="NZ_CABLRR010000004.1"/>
</dbReference>
<keyword evidence="6" id="KW-1185">Reference proteome</keyword>
<dbReference type="Gene3D" id="3.20.20.100">
    <property type="entry name" value="NADP-dependent oxidoreductase domain"/>
    <property type="match status" value="1"/>
</dbReference>
<dbReference type="PIRSF" id="PIRSF000097">
    <property type="entry name" value="AKR"/>
    <property type="match status" value="1"/>
</dbReference>
<name>A0A0D6JVM8_9EURY</name>
<sequence length="268" mass="30354">MGIGTWYPDQRQRCVDSVLTALDEGYRYVDTAQQYGTEEYVGEAIRQSDVPREEVFVATKVRPSNLSYDRVLESTKESLDALGVETIDLLYVHYPLKAYDVEETMAAFTELHERGLIDNVGLSNYSIPMLDEAMGVLDAPLFAHQVEMHPLLQQQHLLEHAQRHDYWLVAYRPLVGGEVLEIPTLVDIADKYDATPTQVSLAWLLSKDRVAAIPKATGEHVAENWAARQLELAAEDIAEIDAISEEKRTVTRESSLMIHDEPMPWEEV</sequence>
<dbReference type="InterPro" id="IPR020471">
    <property type="entry name" value="AKR"/>
</dbReference>
<accession>A0A0D6JVM8</accession>
<evidence type="ECO:0000313" key="5">
    <source>
        <dbReference type="EMBL" id="CQR52545.1"/>
    </source>
</evidence>
<dbReference type="Proteomes" id="UP000198902">
    <property type="component" value="Unassembled WGS sequence"/>
</dbReference>
<dbReference type="OrthoDB" id="7236at2157"/>
<evidence type="ECO:0000313" key="6">
    <source>
        <dbReference type="Proteomes" id="UP000198902"/>
    </source>
</evidence>
<dbReference type="EMBL" id="CSTE01000004">
    <property type="protein sequence ID" value="CQR52545.1"/>
    <property type="molecule type" value="Genomic_DNA"/>
</dbReference>
<dbReference type="AlphaFoldDB" id="A0A0D6JVM8"/>
<evidence type="ECO:0000259" key="4">
    <source>
        <dbReference type="Pfam" id="PF00248"/>
    </source>
</evidence>
<comment type="similarity">
    <text evidence="1">Belongs to the aldo/keto reductase family.</text>
</comment>